<protein>
    <recommendedName>
        <fullName evidence="1">Ribbon-helix-helix protein CopG domain-containing protein</fullName>
    </recommendedName>
</protein>
<proteinExistence type="predicted"/>
<dbReference type="AlphaFoldDB" id="A0A6J4PV11"/>
<feature type="domain" description="Ribbon-helix-helix protein CopG" evidence="1">
    <location>
        <begin position="4"/>
        <end position="38"/>
    </location>
</feature>
<sequence length="81" mass="9053">MLDHRLQILLDDERYQRVSALARVRGVSVAAVVREAIDRGFPAEPARRSAAARLVLDAEPMPVGRPEDLRAELDELRGRHG</sequence>
<reference evidence="2" key="1">
    <citation type="submission" date="2020-02" db="EMBL/GenBank/DDBJ databases">
        <authorList>
            <person name="Meier V. D."/>
        </authorList>
    </citation>
    <scope>NUCLEOTIDE SEQUENCE</scope>
    <source>
        <strain evidence="2">AVDCRST_MAG66</strain>
    </source>
</reference>
<dbReference type="EMBL" id="CADCUS010000382">
    <property type="protein sequence ID" value="CAA9420367.1"/>
    <property type="molecule type" value="Genomic_DNA"/>
</dbReference>
<dbReference type="Pfam" id="PF01402">
    <property type="entry name" value="RHH_1"/>
    <property type="match status" value="1"/>
</dbReference>
<evidence type="ECO:0000313" key="2">
    <source>
        <dbReference type="EMBL" id="CAA9420367.1"/>
    </source>
</evidence>
<dbReference type="InterPro" id="IPR002145">
    <property type="entry name" value="CopG"/>
</dbReference>
<dbReference type="GO" id="GO:0006355">
    <property type="term" value="P:regulation of DNA-templated transcription"/>
    <property type="evidence" value="ECO:0007669"/>
    <property type="project" value="InterPro"/>
</dbReference>
<evidence type="ECO:0000259" key="1">
    <source>
        <dbReference type="Pfam" id="PF01402"/>
    </source>
</evidence>
<organism evidence="2">
    <name type="scientific">uncultured Pseudonocardia sp</name>
    <dbReference type="NCBI Taxonomy" id="211455"/>
    <lineage>
        <taxon>Bacteria</taxon>
        <taxon>Bacillati</taxon>
        <taxon>Actinomycetota</taxon>
        <taxon>Actinomycetes</taxon>
        <taxon>Pseudonocardiales</taxon>
        <taxon>Pseudonocardiaceae</taxon>
        <taxon>Pseudonocardia</taxon>
        <taxon>environmental samples</taxon>
    </lineage>
</organism>
<accession>A0A6J4PV11</accession>
<gene>
    <name evidence="2" type="ORF">AVDCRST_MAG66-2608</name>
</gene>
<name>A0A6J4PV11_9PSEU</name>